<gene>
    <name evidence="2" type="primary">RIM9</name>
    <name evidence="2" type="ORF">CM83_7523</name>
    <name evidence="3" type="ORF">g.91944</name>
</gene>
<reference evidence="3" key="3">
    <citation type="journal article" date="2016" name="Gigascience">
        <title>De novo construction of an expanded transcriptome assembly for the western tarnished plant bug, Lygus hesperus.</title>
        <authorList>
            <person name="Tassone E.E."/>
            <person name="Geib S.M."/>
            <person name="Hall B."/>
            <person name="Fabrick J.A."/>
            <person name="Brent C.S."/>
            <person name="Hull J.J."/>
        </authorList>
    </citation>
    <scope>NUCLEOTIDE SEQUENCE</scope>
</reference>
<reference evidence="2" key="1">
    <citation type="journal article" date="2014" name="PLoS ONE">
        <title>Transcriptome-Based Identification of ABC Transporters in the Western Tarnished Plant Bug Lygus hesperus.</title>
        <authorList>
            <person name="Hull J.J."/>
            <person name="Chaney K."/>
            <person name="Geib S.M."/>
            <person name="Fabrick J.A."/>
            <person name="Brent C.S."/>
            <person name="Walsh D."/>
            <person name="Lavine L.C."/>
        </authorList>
    </citation>
    <scope>NUCLEOTIDE SEQUENCE</scope>
</reference>
<protein>
    <submittedName>
        <fullName evidence="2">pH-response regulator protein palI/RIM9</fullName>
    </submittedName>
</protein>
<feature type="signal peptide" evidence="1">
    <location>
        <begin position="1"/>
        <end position="21"/>
    </location>
</feature>
<dbReference type="EMBL" id="GDHC01020904">
    <property type="protein sequence ID" value="JAP97724.1"/>
    <property type="molecule type" value="Transcribed_RNA"/>
</dbReference>
<proteinExistence type="predicted"/>
<accession>A0A0A9WXV6</accession>
<feature type="chain" id="PRO_5007389421" evidence="1">
    <location>
        <begin position="22"/>
        <end position="144"/>
    </location>
</feature>
<sequence>MVLRKALLSHLLHCASTYTLATLVKLATSAGVVEEGEINDSDSLLLLFSQACDRLCVVLDAKQGCYETLARHARMHIVLAALRLLTMRDVVSAAVMKCVATHTTEFVKAYTNRIKLSTFTYSQKQQKPIVVKEEGEEGAYPPQQ</sequence>
<evidence type="ECO:0000313" key="2">
    <source>
        <dbReference type="EMBL" id="JAG12256.1"/>
    </source>
</evidence>
<dbReference type="EMBL" id="GBHO01031348">
    <property type="protein sequence ID" value="JAG12256.1"/>
    <property type="molecule type" value="Transcribed_RNA"/>
</dbReference>
<evidence type="ECO:0000256" key="1">
    <source>
        <dbReference type="SAM" id="SignalP"/>
    </source>
</evidence>
<keyword evidence="1" id="KW-0732">Signal</keyword>
<organism evidence="2">
    <name type="scientific">Lygus hesperus</name>
    <name type="common">Western plant bug</name>
    <dbReference type="NCBI Taxonomy" id="30085"/>
    <lineage>
        <taxon>Eukaryota</taxon>
        <taxon>Metazoa</taxon>
        <taxon>Ecdysozoa</taxon>
        <taxon>Arthropoda</taxon>
        <taxon>Hexapoda</taxon>
        <taxon>Insecta</taxon>
        <taxon>Pterygota</taxon>
        <taxon>Neoptera</taxon>
        <taxon>Paraneoptera</taxon>
        <taxon>Hemiptera</taxon>
        <taxon>Heteroptera</taxon>
        <taxon>Panheteroptera</taxon>
        <taxon>Cimicomorpha</taxon>
        <taxon>Miridae</taxon>
        <taxon>Mirini</taxon>
        <taxon>Lygus</taxon>
    </lineage>
</organism>
<name>A0A0A9WXV6_LYGHE</name>
<evidence type="ECO:0000313" key="3">
    <source>
        <dbReference type="EMBL" id="JAP97724.1"/>
    </source>
</evidence>
<dbReference type="AlphaFoldDB" id="A0A0A9WXV6"/>
<reference evidence="2" key="2">
    <citation type="submission" date="2014-07" db="EMBL/GenBank/DDBJ databases">
        <authorList>
            <person name="Hull J."/>
        </authorList>
    </citation>
    <scope>NUCLEOTIDE SEQUENCE</scope>
</reference>